<dbReference type="GO" id="GO:0030313">
    <property type="term" value="C:cell envelope"/>
    <property type="evidence" value="ECO:0007669"/>
    <property type="project" value="UniProtKB-SubCell"/>
</dbReference>
<proteinExistence type="inferred from homology"/>
<dbReference type="Proteomes" id="UP000467214">
    <property type="component" value="Unassembled WGS sequence"/>
</dbReference>
<protein>
    <submittedName>
        <fullName evidence="8">Zinc ABC transporter solute-binding protein</fullName>
    </submittedName>
</protein>
<sequence>MKKVAMLLLMAAFPLSAWAKMPVVTSFSIIADMTREIGGDRIEVVSLVGPDQDAHVFQPKPADVKRVGEAKVFVVNGLGYEGWMGRLTRAANFKGVVVSAASGVSALKVASDDHDHGHGAIDPHAWHDPVRVQNYIHNIEAGLTKADPAGRDIYRQRAAAYSAKVKAMDAWAVQQFSTIPLAQRKVLSSHNAFAYLGARYQISFLAPQGVSTDAEASAKSVARLVRQVRQDKIRAVFAENMASQRLMDQLSREAGVKVGGKLYSDALSPSGGPADSYLALFRHNVSAIVSALK</sequence>
<feature type="signal peptide" evidence="7">
    <location>
        <begin position="1"/>
        <end position="19"/>
    </location>
</feature>
<evidence type="ECO:0000256" key="1">
    <source>
        <dbReference type="ARBA" id="ARBA00004196"/>
    </source>
</evidence>
<feature type="chain" id="PRO_5032703315" evidence="7">
    <location>
        <begin position="20"/>
        <end position="293"/>
    </location>
</feature>
<dbReference type="PRINTS" id="PR00690">
    <property type="entry name" value="ADHESNFAMILY"/>
</dbReference>
<gene>
    <name evidence="8" type="ORF">GQF02_12880</name>
</gene>
<dbReference type="InterPro" id="IPR006127">
    <property type="entry name" value="ZnuA-like"/>
</dbReference>
<dbReference type="InterPro" id="IPR050492">
    <property type="entry name" value="Bact_metal-bind_prot9"/>
</dbReference>
<dbReference type="GO" id="GO:0007155">
    <property type="term" value="P:cell adhesion"/>
    <property type="evidence" value="ECO:0007669"/>
    <property type="project" value="InterPro"/>
</dbReference>
<dbReference type="AlphaFoldDB" id="A0A845BNL1"/>
<comment type="subcellular location">
    <subcellularLocation>
        <location evidence="1">Cell envelope</location>
    </subcellularLocation>
</comment>
<dbReference type="Pfam" id="PF01297">
    <property type="entry name" value="ZnuA"/>
    <property type="match status" value="1"/>
</dbReference>
<dbReference type="RefSeq" id="WP_160797686.1">
    <property type="nucleotide sequence ID" value="NZ_WSSB01000012.1"/>
</dbReference>
<comment type="similarity">
    <text evidence="2 6">Belongs to the bacterial solute-binding protein 9 family.</text>
</comment>
<keyword evidence="4" id="KW-0479">Metal-binding</keyword>
<evidence type="ECO:0000256" key="3">
    <source>
        <dbReference type="ARBA" id="ARBA00022448"/>
    </source>
</evidence>
<dbReference type="EMBL" id="WSSB01000012">
    <property type="protein sequence ID" value="MXR37869.1"/>
    <property type="molecule type" value="Genomic_DNA"/>
</dbReference>
<comment type="caution">
    <text evidence="8">The sequence shown here is derived from an EMBL/GenBank/DDBJ whole genome shotgun (WGS) entry which is preliminary data.</text>
</comment>
<evidence type="ECO:0000313" key="8">
    <source>
        <dbReference type="EMBL" id="MXR37869.1"/>
    </source>
</evidence>
<dbReference type="PRINTS" id="PR00691">
    <property type="entry name" value="ADHESINB"/>
</dbReference>
<dbReference type="PANTHER" id="PTHR42953">
    <property type="entry name" value="HIGH-AFFINITY ZINC UPTAKE SYSTEM PROTEIN ZNUA-RELATED"/>
    <property type="match status" value="1"/>
</dbReference>
<reference evidence="8 9" key="1">
    <citation type="submission" date="2019-12" db="EMBL/GenBank/DDBJ databases">
        <title>Neisseriaceae gen. nov. sp. Genome sequencing and assembly.</title>
        <authorList>
            <person name="Liu Z."/>
            <person name="Li A."/>
        </authorList>
    </citation>
    <scope>NUCLEOTIDE SEQUENCE [LARGE SCALE GENOMIC DNA]</scope>
    <source>
        <strain evidence="8 9">B2N2-7</strain>
    </source>
</reference>
<organism evidence="8 9">
    <name type="scientific">Craterilacuibacter sinensis</name>
    <dbReference type="NCBI Taxonomy" id="2686017"/>
    <lineage>
        <taxon>Bacteria</taxon>
        <taxon>Pseudomonadati</taxon>
        <taxon>Pseudomonadota</taxon>
        <taxon>Betaproteobacteria</taxon>
        <taxon>Neisseriales</taxon>
        <taxon>Neisseriaceae</taxon>
        <taxon>Craterilacuibacter</taxon>
    </lineage>
</organism>
<evidence type="ECO:0000256" key="2">
    <source>
        <dbReference type="ARBA" id="ARBA00011028"/>
    </source>
</evidence>
<dbReference type="InterPro" id="IPR006129">
    <property type="entry name" value="AdhesinB"/>
</dbReference>
<evidence type="ECO:0000256" key="5">
    <source>
        <dbReference type="ARBA" id="ARBA00022729"/>
    </source>
</evidence>
<dbReference type="CDD" id="cd01137">
    <property type="entry name" value="PsaA"/>
    <property type="match status" value="1"/>
</dbReference>
<name>A0A845BNL1_9NEIS</name>
<keyword evidence="9" id="KW-1185">Reference proteome</keyword>
<evidence type="ECO:0000313" key="9">
    <source>
        <dbReference type="Proteomes" id="UP000467214"/>
    </source>
</evidence>
<evidence type="ECO:0000256" key="7">
    <source>
        <dbReference type="SAM" id="SignalP"/>
    </source>
</evidence>
<dbReference type="GO" id="GO:0046872">
    <property type="term" value="F:metal ion binding"/>
    <property type="evidence" value="ECO:0007669"/>
    <property type="project" value="UniProtKB-KW"/>
</dbReference>
<dbReference type="PANTHER" id="PTHR42953:SF1">
    <property type="entry name" value="METAL-BINDING PROTEIN HI_0362-RELATED"/>
    <property type="match status" value="1"/>
</dbReference>
<dbReference type="SUPFAM" id="SSF53807">
    <property type="entry name" value="Helical backbone' metal receptor"/>
    <property type="match status" value="1"/>
</dbReference>
<dbReference type="Gene3D" id="3.40.50.1980">
    <property type="entry name" value="Nitrogenase molybdenum iron protein domain"/>
    <property type="match status" value="2"/>
</dbReference>
<evidence type="ECO:0000256" key="4">
    <source>
        <dbReference type="ARBA" id="ARBA00022723"/>
    </source>
</evidence>
<evidence type="ECO:0000256" key="6">
    <source>
        <dbReference type="RuleBase" id="RU003512"/>
    </source>
</evidence>
<keyword evidence="5 7" id="KW-0732">Signal</keyword>
<keyword evidence="3 6" id="KW-0813">Transport</keyword>
<dbReference type="GO" id="GO:0030001">
    <property type="term" value="P:metal ion transport"/>
    <property type="evidence" value="ECO:0007669"/>
    <property type="project" value="InterPro"/>
</dbReference>
<dbReference type="InterPro" id="IPR006128">
    <property type="entry name" value="Lipoprotein_PsaA-like"/>
</dbReference>
<accession>A0A845BNL1</accession>